<sequence>MSGRSWIILVVIFLILLIAGGIVYYMWRSAPEELTPPAQAPAAGPAPQPTPPTAVIPAGTLITYTASGYSPSTLTVRVGTVVTFKNNSAGPMWPASAMHPSHAVYPTIGGCVGSTFDACKPIQPGETWTFEFDIAGKWKYHDHLSPAFTGTVVVGETSQPEPYK</sequence>
<evidence type="ECO:0000313" key="3">
    <source>
        <dbReference type="Proteomes" id="UP000178495"/>
    </source>
</evidence>
<evidence type="ECO:0000313" key="2">
    <source>
        <dbReference type="EMBL" id="OGZ01077.1"/>
    </source>
</evidence>
<dbReference type="AlphaFoldDB" id="A0A1G2CIM0"/>
<comment type="caution">
    <text evidence="2">The sequence shown here is derived from an EMBL/GenBank/DDBJ whole genome shotgun (WGS) entry which is preliminary data.</text>
</comment>
<name>A0A1G2CIM0_9BACT</name>
<dbReference type="STRING" id="1798652.A3A43_00325"/>
<dbReference type="SUPFAM" id="SSF49503">
    <property type="entry name" value="Cupredoxins"/>
    <property type="match status" value="1"/>
</dbReference>
<keyword evidence="1" id="KW-0472">Membrane</keyword>
<gene>
    <name evidence="2" type="ORF">A3A43_00325</name>
</gene>
<dbReference type="InterPro" id="IPR008972">
    <property type="entry name" value="Cupredoxin"/>
</dbReference>
<feature type="transmembrane region" description="Helical" evidence="1">
    <location>
        <begin position="6"/>
        <end position="27"/>
    </location>
</feature>
<evidence type="ECO:0000256" key="1">
    <source>
        <dbReference type="SAM" id="Phobius"/>
    </source>
</evidence>
<protein>
    <recommendedName>
        <fullName evidence="4">EfeO-type cupredoxin-like domain-containing protein</fullName>
    </recommendedName>
</protein>
<dbReference type="Proteomes" id="UP000178495">
    <property type="component" value="Unassembled WGS sequence"/>
</dbReference>
<dbReference type="Gene3D" id="2.60.40.420">
    <property type="entry name" value="Cupredoxins - blue copper proteins"/>
    <property type="match status" value="1"/>
</dbReference>
<dbReference type="EMBL" id="MHLC01000021">
    <property type="protein sequence ID" value="OGZ01077.1"/>
    <property type="molecule type" value="Genomic_DNA"/>
</dbReference>
<accession>A0A1G2CIM0</accession>
<reference evidence="2 3" key="1">
    <citation type="journal article" date="2016" name="Nat. Commun.">
        <title>Thousands of microbial genomes shed light on interconnected biogeochemical processes in an aquifer system.</title>
        <authorList>
            <person name="Anantharaman K."/>
            <person name="Brown C.T."/>
            <person name="Hug L.A."/>
            <person name="Sharon I."/>
            <person name="Castelle C.J."/>
            <person name="Probst A.J."/>
            <person name="Thomas B.C."/>
            <person name="Singh A."/>
            <person name="Wilkins M.J."/>
            <person name="Karaoz U."/>
            <person name="Brodie E.L."/>
            <person name="Williams K.H."/>
            <person name="Hubbard S.S."/>
            <person name="Banfield J.F."/>
        </authorList>
    </citation>
    <scope>NUCLEOTIDE SEQUENCE [LARGE SCALE GENOMIC DNA]</scope>
</reference>
<evidence type="ECO:0008006" key="4">
    <source>
        <dbReference type="Google" id="ProtNLM"/>
    </source>
</evidence>
<keyword evidence="1" id="KW-0812">Transmembrane</keyword>
<organism evidence="2 3">
    <name type="scientific">Candidatus Liptonbacteria bacterium RIFCSPLOWO2_01_FULL_56_20</name>
    <dbReference type="NCBI Taxonomy" id="1798652"/>
    <lineage>
        <taxon>Bacteria</taxon>
        <taxon>Candidatus Liptoniibacteriota</taxon>
    </lineage>
</organism>
<proteinExistence type="predicted"/>
<keyword evidence="1" id="KW-1133">Transmembrane helix</keyword>